<protein>
    <submittedName>
        <fullName evidence="1">Uncharacterized protein</fullName>
    </submittedName>
</protein>
<dbReference type="Proteomes" id="UP001208570">
    <property type="component" value="Unassembled WGS sequence"/>
</dbReference>
<organism evidence="1 2">
    <name type="scientific">Paralvinella palmiformis</name>
    <dbReference type="NCBI Taxonomy" id="53620"/>
    <lineage>
        <taxon>Eukaryota</taxon>
        <taxon>Metazoa</taxon>
        <taxon>Spiralia</taxon>
        <taxon>Lophotrochozoa</taxon>
        <taxon>Annelida</taxon>
        <taxon>Polychaeta</taxon>
        <taxon>Sedentaria</taxon>
        <taxon>Canalipalpata</taxon>
        <taxon>Terebellida</taxon>
        <taxon>Terebelliformia</taxon>
        <taxon>Alvinellidae</taxon>
        <taxon>Paralvinella</taxon>
    </lineage>
</organism>
<comment type="caution">
    <text evidence="1">The sequence shown here is derived from an EMBL/GenBank/DDBJ whole genome shotgun (WGS) entry which is preliminary data.</text>
</comment>
<name>A0AAD9MR38_9ANNE</name>
<evidence type="ECO:0000313" key="2">
    <source>
        <dbReference type="Proteomes" id="UP001208570"/>
    </source>
</evidence>
<dbReference type="InterPro" id="IPR017850">
    <property type="entry name" value="Alkaline_phosphatase_core_sf"/>
</dbReference>
<dbReference type="Gene3D" id="3.40.720.10">
    <property type="entry name" value="Alkaline Phosphatase, subunit A"/>
    <property type="match status" value="1"/>
</dbReference>
<dbReference type="AlphaFoldDB" id="A0AAD9MR38"/>
<dbReference type="SUPFAM" id="SSF53649">
    <property type="entry name" value="Alkaline phosphatase-like"/>
    <property type="match status" value="1"/>
</dbReference>
<accession>A0AAD9MR38</accession>
<proteinExistence type="predicted"/>
<evidence type="ECO:0000313" key="1">
    <source>
        <dbReference type="EMBL" id="KAK2141053.1"/>
    </source>
</evidence>
<gene>
    <name evidence="1" type="ORF">LSH36_1170g00010</name>
</gene>
<reference evidence="1" key="1">
    <citation type="journal article" date="2023" name="Mol. Biol. Evol.">
        <title>Third-Generation Sequencing Reveals the Adaptive Role of the Epigenome in Three Deep-Sea Polychaetes.</title>
        <authorList>
            <person name="Perez M."/>
            <person name="Aroh O."/>
            <person name="Sun Y."/>
            <person name="Lan Y."/>
            <person name="Juniper S.K."/>
            <person name="Young C.R."/>
            <person name="Angers B."/>
            <person name="Qian P.Y."/>
        </authorList>
    </citation>
    <scope>NUCLEOTIDE SEQUENCE</scope>
    <source>
        <strain evidence="1">P08H-3</strain>
    </source>
</reference>
<sequence length="79" mass="9450">MRYSVRTSNFRYNEWARIEREDKPNGTFRILEMNPPGTSAELYDLRYDKYEINDLADDPRYGRIKKRLSDMLIDIVIGS</sequence>
<keyword evidence="2" id="KW-1185">Reference proteome</keyword>
<dbReference type="EMBL" id="JAODUP010001172">
    <property type="protein sequence ID" value="KAK2141053.1"/>
    <property type="molecule type" value="Genomic_DNA"/>
</dbReference>